<accession>A0ABZ1YXP4</accession>
<dbReference type="EMBL" id="CP109441">
    <property type="protein sequence ID" value="WUV48072.1"/>
    <property type="molecule type" value="Genomic_DNA"/>
</dbReference>
<name>A0ABZ1YXP4_9NOCA</name>
<sequence>MTSHAESSEPERTEDVAPASTGRKPVEPTGRKSLVKSRTGDTWVALVAATLIGIVLLIFILQNLEQQRVDLLFWSFSMPVGIMMLLSVIAGALVMALVGGVRIIQLRHAAKR</sequence>
<keyword evidence="4 6" id="KW-0472">Membrane</keyword>
<feature type="transmembrane region" description="Helical" evidence="6">
    <location>
        <begin position="42"/>
        <end position="61"/>
    </location>
</feature>
<evidence type="ECO:0000256" key="1">
    <source>
        <dbReference type="ARBA" id="ARBA00022475"/>
    </source>
</evidence>
<keyword evidence="2 6" id="KW-0812">Transmembrane</keyword>
<dbReference type="Proteomes" id="UP001432062">
    <property type="component" value="Chromosome"/>
</dbReference>
<proteinExistence type="predicted"/>
<evidence type="ECO:0000313" key="8">
    <source>
        <dbReference type="EMBL" id="WUV48072.1"/>
    </source>
</evidence>
<evidence type="ECO:0000259" key="7">
    <source>
        <dbReference type="Pfam" id="PF06305"/>
    </source>
</evidence>
<feature type="compositionally biased region" description="Basic and acidic residues" evidence="5">
    <location>
        <begin position="1"/>
        <end position="15"/>
    </location>
</feature>
<evidence type="ECO:0000256" key="4">
    <source>
        <dbReference type="ARBA" id="ARBA00023136"/>
    </source>
</evidence>
<gene>
    <name evidence="8" type="ORF">OG563_07665</name>
</gene>
<dbReference type="Pfam" id="PF06305">
    <property type="entry name" value="LapA_dom"/>
    <property type="match status" value="1"/>
</dbReference>
<organism evidence="8 9">
    <name type="scientific">Nocardia vinacea</name>
    <dbReference type="NCBI Taxonomy" id="96468"/>
    <lineage>
        <taxon>Bacteria</taxon>
        <taxon>Bacillati</taxon>
        <taxon>Actinomycetota</taxon>
        <taxon>Actinomycetes</taxon>
        <taxon>Mycobacteriales</taxon>
        <taxon>Nocardiaceae</taxon>
        <taxon>Nocardia</taxon>
    </lineage>
</organism>
<feature type="domain" description="Lipopolysaccharide assembly protein A" evidence="7">
    <location>
        <begin position="68"/>
        <end position="112"/>
    </location>
</feature>
<evidence type="ECO:0000256" key="6">
    <source>
        <dbReference type="SAM" id="Phobius"/>
    </source>
</evidence>
<reference evidence="8" key="1">
    <citation type="submission" date="2022-10" db="EMBL/GenBank/DDBJ databases">
        <title>The complete genomes of actinobacterial strains from the NBC collection.</title>
        <authorList>
            <person name="Joergensen T.S."/>
            <person name="Alvarez Arevalo M."/>
            <person name="Sterndorff E.B."/>
            <person name="Faurdal D."/>
            <person name="Vuksanovic O."/>
            <person name="Mourched A.-S."/>
            <person name="Charusanti P."/>
            <person name="Shaw S."/>
            <person name="Blin K."/>
            <person name="Weber T."/>
        </authorList>
    </citation>
    <scope>NUCLEOTIDE SEQUENCE</scope>
    <source>
        <strain evidence="8">NBC_01482</strain>
    </source>
</reference>
<evidence type="ECO:0000256" key="5">
    <source>
        <dbReference type="SAM" id="MobiDB-lite"/>
    </source>
</evidence>
<protein>
    <submittedName>
        <fullName evidence="8">Lipopolysaccharide assembly protein LapA domain-containing protein</fullName>
    </submittedName>
</protein>
<evidence type="ECO:0000313" key="9">
    <source>
        <dbReference type="Proteomes" id="UP001432062"/>
    </source>
</evidence>
<evidence type="ECO:0000256" key="3">
    <source>
        <dbReference type="ARBA" id="ARBA00022989"/>
    </source>
</evidence>
<feature type="region of interest" description="Disordered" evidence="5">
    <location>
        <begin position="1"/>
        <end position="33"/>
    </location>
</feature>
<keyword evidence="9" id="KW-1185">Reference proteome</keyword>
<feature type="transmembrane region" description="Helical" evidence="6">
    <location>
        <begin position="81"/>
        <end position="104"/>
    </location>
</feature>
<keyword evidence="3 6" id="KW-1133">Transmembrane helix</keyword>
<keyword evidence="1" id="KW-1003">Cell membrane</keyword>
<dbReference type="InterPro" id="IPR010445">
    <property type="entry name" value="LapA_dom"/>
</dbReference>
<evidence type="ECO:0000256" key="2">
    <source>
        <dbReference type="ARBA" id="ARBA00022692"/>
    </source>
</evidence>
<dbReference type="RefSeq" id="WP_327101104.1">
    <property type="nucleotide sequence ID" value="NZ_CP109149.1"/>
</dbReference>